<dbReference type="HOGENOM" id="CLU_129237_0_0_9"/>
<dbReference type="STRING" id="767817.Desgi_1391"/>
<evidence type="ECO:0000313" key="2">
    <source>
        <dbReference type="Proteomes" id="UP000013520"/>
    </source>
</evidence>
<dbReference type="OrthoDB" id="2885813at2"/>
<accession>R4KK17</accession>
<reference evidence="1 2" key="1">
    <citation type="submission" date="2012-01" db="EMBL/GenBank/DDBJ databases">
        <title>Complete sequence of Desulfotomaculum gibsoniae DSM 7213.</title>
        <authorList>
            <consortium name="US DOE Joint Genome Institute"/>
            <person name="Lucas S."/>
            <person name="Han J."/>
            <person name="Lapidus A."/>
            <person name="Cheng J.-F."/>
            <person name="Goodwin L."/>
            <person name="Pitluck S."/>
            <person name="Peters L."/>
            <person name="Ovchinnikova G."/>
            <person name="Teshima H."/>
            <person name="Detter J.C."/>
            <person name="Han C."/>
            <person name="Tapia R."/>
            <person name="Land M."/>
            <person name="Hauser L."/>
            <person name="Kyrpides N."/>
            <person name="Ivanova N."/>
            <person name="Pagani I."/>
            <person name="Parshina S."/>
            <person name="Plugge C."/>
            <person name="Muyzer G."/>
            <person name="Kuever J."/>
            <person name="Ivanova A."/>
            <person name="Nazina T."/>
            <person name="Klenk H.-P."/>
            <person name="Brambilla E."/>
            <person name="Spring S."/>
            <person name="Stams A.F."/>
            <person name="Woyke T."/>
        </authorList>
    </citation>
    <scope>NUCLEOTIDE SEQUENCE [LARGE SCALE GENOMIC DNA]</scope>
    <source>
        <strain evidence="1 2">DSM 7213</strain>
    </source>
</reference>
<gene>
    <name evidence="1" type="ORF">Desgi_1391</name>
</gene>
<dbReference type="Proteomes" id="UP000013520">
    <property type="component" value="Chromosome"/>
</dbReference>
<name>R4KK17_9FIRM</name>
<dbReference type="AlphaFoldDB" id="R4KK17"/>
<sequence length="150" mass="16647">MNKLVKAVILSLIICIIGGCAVNMPQRKPEPQTGQVEGQAHINTELTKQVQEVALTVQGVEESMALVIDNQIAVAVKVTGFDRLRLKSIRQELNSQIKSMAPEYDVHVSTDKKLFAQLQKLAEQIKRAPQDNLPAQIKDDYNVIIEDMNG</sequence>
<dbReference type="EMBL" id="CP003273">
    <property type="protein sequence ID" value="AGL00890.1"/>
    <property type="molecule type" value="Genomic_DNA"/>
</dbReference>
<keyword evidence="2" id="KW-1185">Reference proteome</keyword>
<organism evidence="1 2">
    <name type="scientific">Desulfoscipio gibsoniae DSM 7213</name>
    <dbReference type="NCBI Taxonomy" id="767817"/>
    <lineage>
        <taxon>Bacteria</taxon>
        <taxon>Bacillati</taxon>
        <taxon>Bacillota</taxon>
        <taxon>Clostridia</taxon>
        <taxon>Eubacteriales</taxon>
        <taxon>Desulfallaceae</taxon>
        <taxon>Desulfoscipio</taxon>
    </lineage>
</organism>
<evidence type="ECO:0000313" key="1">
    <source>
        <dbReference type="EMBL" id="AGL00890.1"/>
    </source>
</evidence>
<proteinExistence type="predicted"/>
<dbReference type="Pfam" id="PF09580">
    <property type="entry name" value="Spore_YhcN_YlaJ"/>
    <property type="match status" value="1"/>
</dbReference>
<dbReference type="KEGG" id="dgi:Desgi_1391"/>
<protein>
    <submittedName>
        <fullName evidence="1">Sporulation lipoprotein YhcN/YlaJ (Spore_YhcN_YlaJ)</fullName>
    </submittedName>
</protein>
<dbReference type="RefSeq" id="WP_006522678.1">
    <property type="nucleotide sequence ID" value="NC_021184.1"/>
</dbReference>
<dbReference type="InterPro" id="IPR019076">
    <property type="entry name" value="Spore_lipoprot_YhcN/YlaJ-like"/>
</dbReference>
<dbReference type="PROSITE" id="PS51257">
    <property type="entry name" value="PROKAR_LIPOPROTEIN"/>
    <property type="match status" value="1"/>
</dbReference>
<keyword evidence="1" id="KW-0449">Lipoprotein</keyword>